<dbReference type="CDD" id="cd00037">
    <property type="entry name" value="CLECT"/>
    <property type="match status" value="1"/>
</dbReference>
<gene>
    <name evidence="3" type="ORF">L5515_013356</name>
</gene>
<dbReference type="SUPFAM" id="SSF56436">
    <property type="entry name" value="C-type lectin-like"/>
    <property type="match status" value="2"/>
</dbReference>
<accession>A0AAE9EA11</accession>
<organism evidence="3 4">
    <name type="scientific">Caenorhabditis briggsae</name>
    <dbReference type="NCBI Taxonomy" id="6238"/>
    <lineage>
        <taxon>Eukaryota</taxon>
        <taxon>Metazoa</taxon>
        <taxon>Ecdysozoa</taxon>
        <taxon>Nematoda</taxon>
        <taxon>Chromadorea</taxon>
        <taxon>Rhabditida</taxon>
        <taxon>Rhabditina</taxon>
        <taxon>Rhabditomorpha</taxon>
        <taxon>Rhabditoidea</taxon>
        <taxon>Rhabditidae</taxon>
        <taxon>Peloderinae</taxon>
        <taxon>Caenorhabditis</taxon>
    </lineage>
</organism>
<evidence type="ECO:0000256" key="1">
    <source>
        <dbReference type="SAM" id="SignalP"/>
    </source>
</evidence>
<keyword evidence="1" id="KW-0732">Signal</keyword>
<evidence type="ECO:0000313" key="3">
    <source>
        <dbReference type="EMBL" id="UMM16267.1"/>
    </source>
</evidence>
<evidence type="ECO:0000313" key="4">
    <source>
        <dbReference type="Proteomes" id="UP000829354"/>
    </source>
</evidence>
<dbReference type="PANTHER" id="PTHR47753">
    <property type="entry name" value="C-TYPE LECTIN-RELATED"/>
    <property type="match status" value="1"/>
</dbReference>
<dbReference type="AlphaFoldDB" id="A0AAE9EA11"/>
<feature type="chain" id="PRO_5042049286" description="C-type lectin domain-containing protein" evidence="1">
    <location>
        <begin position="28"/>
        <end position="597"/>
    </location>
</feature>
<feature type="domain" description="C-type lectin" evidence="2">
    <location>
        <begin position="419"/>
        <end position="585"/>
    </location>
</feature>
<dbReference type="PROSITE" id="PS50041">
    <property type="entry name" value="C_TYPE_LECTIN_2"/>
    <property type="match status" value="1"/>
</dbReference>
<dbReference type="Gene3D" id="3.10.100.10">
    <property type="entry name" value="Mannose-Binding Protein A, subunit A"/>
    <property type="match status" value="2"/>
</dbReference>
<dbReference type="InterPro" id="IPR001304">
    <property type="entry name" value="C-type_lectin-like"/>
</dbReference>
<name>A0AAE9EA11_CAEBR</name>
<dbReference type="InterPro" id="IPR016186">
    <property type="entry name" value="C-type_lectin-like/link_sf"/>
</dbReference>
<sequence>MIEKVSFESKMRMKLLIVCCLLTFTTADEGDESFKKMCEFWSGAQKNYRERQSSKAMEGDKCSMVFPVVSANEGEARRYCEDNVPFHILNVKIDKSTTTCDAEATLKCEQGWVQMFGRCYKIEKKMMKRDSAVQYCATLKPKARIAFMHREALPFRINDYFSKVPRVWIDASEAITNDLTYVKGENLLLALDGYKYALPNIALAKVPSDETAMALCEYTPTMNQAESNYLLRRYGEIYHTILFTPDRAYVRTASSLQRSDNRKRDSNYCKKVLRPFLHNDDIAQSADPNTDFLELLSKDRDATIIRTSVYSRDASLNNRKNAECTDSRAKNYGYDNTDGEKGLIFTKVPPDVWAKNQPEEKCDAGSWSTGIVFSRKGERRLETMSDARYAPIYCQTNFEKVTFGDCPSGYTEYWRAERRQKWCHKFINRKANFDDANAYCNTTEKGFVTGFADAKELELLDQLLDKAIKSGTVFKKSEGVYLGVQRRHQCINRKQIAHSTGGFNPDPTHPCSKERLFEWVYGVADHPPLFKDYWAVESEPNFVGDDERCVELVKGFQTRSGWPTGEMSKKLNDLPCDKQLYFFCGKEAPIKVIGVNV</sequence>
<dbReference type="InterPro" id="IPR016187">
    <property type="entry name" value="CTDL_fold"/>
</dbReference>
<dbReference type="SMART" id="SM00034">
    <property type="entry name" value="CLECT"/>
    <property type="match status" value="2"/>
</dbReference>
<dbReference type="EMBL" id="CP092621">
    <property type="protein sequence ID" value="UMM16267.1"/>
    <property type="molecule type" value="Genomic_DNA"/>
</dbReference>
<keyword evidence="4" id="KW-1185">Reference proteome</keyword>
<protein>
    <recommendedName>
        <fullName evidence="2">C-type lectin domain-containing protein</fullName>
    </recommendedName>
</protein>
<evidence type="ECO:0000259" key="2">
    <source>
        <dbReference type="PROSITE" id="PS50041"/>
    </source>
</evidence>
<dbReference type="PANTHER" id="PTHR47753:SF2">
    <property type="entry name" value="C-TYPE LECTIN DOMAIN-CONTAINING PROTEIN"/>
    <property type="match status" value="1"/>
</dbReference>
<dbReference type="Proteomes" id="UP000829354">
    <property type="component" value="Chromosome II"/>
</dbReference>
<reference evidence="3 4" key="1">
    <citation type="submission" date="2022-04" db="EMBL/GenBank/DDBJ databases">
        <title>Chromosome-level reference genomes for two strains of Caenorhabditis briggsae: an improved platform for comparative genomics.</title>
        <authorList>
            <person name="Stevens L."/>
            <person name="Andersen E."/>
        </authorList>
    </citation>
    <scope>NUCLEOTIDE SEQUENCE [LARGE SCALE GENOMIC DNA]</scope>
    <source>
        <strain evidence="3">VX34</strain>
        <tissue evidence="3">Whole-organism</tissue>
    </source>
</reference>
<proteinExistence type="predicted"/>
<feature type="signal peptide" evidence="1">
    <location>
        <begin position="1"/>
        <end position="27"/>
    </location>
</feature>